<dbReference type="CDD" id="cd01392">
    <property type="entry name" value="HTH_LacI"/>
    <property type="match status" value="1"/>
</dbReference>
<dbReference type="CDD" id="cd06267">
    <property type="entry name" value="PBP1_LacI_sugar_binding-like"/>
    <property type="match status" value="1"/>
</dbReference>
<dbReference type="Pfam" id="PF00356">
    <property type="entry name" value="LacI"/>
    <property type="match status" value="1"/>
</dbReference>
<name>A0A7U4DKZ0_GEOS0</name>
<dbReference type="PANTHER" id="PTHR30146">
    <property type="entry name" value="LACI-RELATED TRANSCRIPTIONAL REPRESSOR"/>
    <property type="match status" value="1"/>
</dbReference>
<dbReference type="PROSITE" id="PS50932">
    <property type="entry name" value="HTH_LACI_2"/>
    <property type="match status" value="1"/>
</dbReference>
<dbReference type="KEGG" id="gmc:GY4MC1_1822"/>
<dbReference type="Pfam" id="PF13377">
    <property type="entry name" value="Peripla_BP_3"/>
    <property type="match status" value="1"/>
</dbReference>
<sequence>MSYTIKDIALRAGVSKSTVSRVISGKGFASQQAREKVFKAMKELQYKPNALARAMVSQRTNNIGVVVYYYHPHASIASHPFYGKIIDAILHKAKNLNYSVLVATDEEKSLKSVDYMVEKRVDGLILISGFRQEIADYIDQFHIPYVAVNASVEKENVIQLVHHDFKGGAYIAEHLYQLGHRRVFVIGGPQENHRLRLEGFRRRMRELGGEMTEEDVHVSSSFAFADGYKGLSAVWDRFRSRKPTALFATNDMLAMGAMKFLLEKGISIPDDIAVAGFGDIDYSSIFHPSLTTVHINQTKMGEDAVSWLDRLIKNEDVQKGKIEYEPTLVVRESTAGC</sequence>
<dbReference type="AlphaFoldDB" id="A0A7U4DKZ0"/>
<keyword evidence="1" id="KW-0805">Transcription regulation</keyword>
<dbReference type="SUPFAM" id="SSF47413">
    <property type="entry name" value="lambda repressor-like DNA-binding domains"/>
    <property type="match status" value="1"/>
</dbReference>
<evidence type="ECO:0000256" key="2">
    <source>
        <dbReference type="ARBA" id="ARBA00023125"/>
    </source>
</evidence>
<evidence type="ECO:0000313" key="5">
    <source>
        <dbReference type="EMBL" id="ADP74592.1"/>
    </source>
</evidence>
<dbReference type="EMBL" id="CP002293">
    <property type="protein sequence ID" value="ADP74592.1"/>
    <property type="molecule type" value="Genomic_DNA"/>
</dbReference>
<accession>A0A7U4DKZ0</accession>
<dbReference type="InterPro" id="IPR028082">
    <property type="entry name" value="Peripla_BP_I"/>
</dbReference>
<dbReference type="SUPFAM" id="SSF53822">
    <property type="entry name" value="Periplasmic binding protein-like I"/>
    <property type="match status" value="1"/>
</dbReference>
<proteinExistence type="predicted"/>
<dbReference type="Gene3D" id="3.40.50.2300">
    <property type="match status" value="2"/>
</dbReference>
<reference evidence="5" key="1">
    <citation type="submission" date="2010-10" db="EMBL/GenBank/DDBJ databases">
        <title>Complete sequence of chromosome of Geobacillus sp. Y4.1MC1.</title>
        <authorList>
            <consortium name="US DOE Joint Genome Institute"/>
            <person name="Lucas S."/>
            <person name="Copeland A."/>
            <person name="Lapidus A."/>
            <person name="Cheng J.-F."/>
            <person name="Bruce D."/>
            <person name="Goodwin L."/>
            <person name="Pitluck S."/>
            <person name="Chertkov O."/>
            <person name="Zhang X."/>
            <person name="Detter J.C."/>
            <person name="Han C."/>
            <person name="Tapia R."/>
            <person name="Land M."/>
            <person name="Hauser L."/>
            <person name="Jeffries C."/>
            <person name="Kyrpides N."/>
            <person name="Ivanova N."/>
            <person name="Ovchinnikova G."/>
            <person name="Brumm P."/>
            <person name="Mead D."/>
            <person name="Woyke T."/>
        </authorList>
    </citation>
    <scope>NUCLEOTIDE SEQUENCE [LARGE SCALE GENOMIC DNA]</scope>
    <source>
        <strain evidence="5">Y4.1MC1</strain>
    </source>
</reference>
<feature type="domain" description="HTH lacI-type" evidence="4">
    <location>
        <begin position="3"/>
        <end position="57"/>
    </location>
</feature>
<keyword evidence="2" id="KW-0238">DNA-binding</keyword>
<dbReference type="SMART" id="SM00354">
    <property type="entry name" value="HTH_LACI"/>
    <property type="match status" value="1"/>
</dbReference>
<evidence type="ECO:0000259" key="4">
    <source>
        <dbReference type="PROSITE" id="PS50932"/>
    </source>
</evidence>
<gene>
    <name evidence="5" type="ORF">GY4MC1_1822</name>
</gene>
<dbReference type="Gene3D" id="1.10.260.40">
    <property type="entry name" value="lambda repressor-like DNA-binding domains"/>
    <property type="match status" value="1"/>
</dbReference>
<dbReference type="InterPro" id="IPR000843">
    <property type="entry name" value="HTH_LacI"/>
</dbReference>
<keyword evidence="3" id="KW-0804">Transcription</keyword>
<dbReference type="GO" id="GO:0000976">
    <property type="term" value="F:transcription cis-regulatory region binding"/>
    <property type="evidence" value="ECO:0007669"/>
    <property type="project" value="TreeGrafter"/>
</dbReference>
<dbReference type="PROSITE" id="PS00356">
    <property type="entry name" value="HTH_LACI_1"/>
    <property type="match status" value="1"/>
</dbReference>
<dbReference type="PANTHER" id="PTHR30146:SF109">
    <property type="entry name" value="HTH-TYPE TRANSCRIPTIONAL REGULATOR GALS"/>
    <property type="match status" value="1"/>
</dbReference>
<dbReference type="InterPro" id="IPR046335">
    <property type="entry name" value="LacI/GalR-like_sensor"/>
</dbReference>
<evidence type="ECO:0000256" key="1">
    <source>
        <dbReference type="ARBA" id="ARBA00023015"/>
    </source>
</evidence>
<dbReference type="InterPro" id="IPR010982">
    <property type="entry name" value="Lambda_DNA-bd_dom_sf"/>
</dbReference>
<dbReference type="GO" id="GO:0003700">
    <property type="term" value="F:DNA-binding transcription factor activity"/>
    <property type="evidence" value="ECO:0007669"/>
    <property type="project" value="TreeGrafter"/>
</dbReference>
<organism evidence="5">
    <name type="scientific">Geobacillus sp. (strain Y4.1MC1)</name>
    <dbReference type="NCBI Taxonomy" id="581103"/>
    <lineage>
        <taxon>Bacteria</taxon>
        <taxon>Bacillati</taxon>
        <taxon>Bacillota</taxon>
        <taxon>Bacilli</taxon>
        <taxon>Bacillales</taxon>
        <taxon>Anoxybacillaceae</taxon>
        <taxon>Geobacillus</taxon>
    </lineage>
</organism>
<dbReference type="PRINTS" id="PR00036">
    <property type="entry name" value="HTHLACI"/>
</dbReference>
<protein>
    <submittedName>
        <fullName evidence="5">Transcriptional regulator, LacI family</fullName>
    </submittedName>
</protein>
<evidence type="ECO:0000256" key="3">
    <source>
        <dbReference type="ARBA" id="ARBA00023163"/>
    </source>
</evidence>